<dbReference type="SUPFAM" id="SSF48678">
    <property type="entry name" value="Moesin tail domain"/>
    <property type="match status" value="1"/>
</dbReference>
<evidence type="ECO:0000256" key="2">
    <source>
        <dbReference type="SAM" id="MobiDB-lite"/>
    </source>
</evidence>
<dbReference type="PANTHER" id="PTHR35317:SF41">
    <property type="entry name" value="RNA-DIRECTED DNA POLYMERASE"/>
    <property type="match status" value="1"/>
</dbReference>
<sequence length="310" mass="35773">MTKGETSTPTREQNIALQCPKLNESNYTTWAIMMETILKAYGLWETLEDTEKVDERKMHTTKAMILTTLPEDILMQVAQYETAKEVWESIKVRYIGEERVQKARLQTLRSELETLKMKNNETVSDFAGKLGSIRGKFKSLGSTLKDKTLVRKLLNSVPKKFLPIVASIEQYSEIDEMTFEEAVGRLTAYEERLKSQDEPQEDYQSKLLMASASNQRYGRGQGRDFSKGERGRGRGTSLGEQSKKELRCYQCGDFGHFAYECTKWKEEDKRNIKCFKCNKFGHFKHECMKKEEANLTQHEDDEIIIGAPLL</sequence>
<dbReference type="Pfam" id="PF00098">
    <property type="entry name" value="zf-CCHC"/>
    <property type="match status" value="2"/>
</dbReference>
<comment type="caution">
    <text evidence="4">The sequence shown here is derived from an EMBL/GenBank/DDBJ whole genome shotgun (WGS) entry which is preliminary data.</text>
</comment>
<keyword evidence="1" id="KW-0863">Zinc-finger</keyword>
<dbReference type="SUPFAM" id="SSF57756">
    <property type="entry name" value="Retrovirus zinc finger-like domains"/>
    <property type="match status" value="1"/>
</dbReference>
<feature type="region of interest" description="Disordered" evidence="2">
    <location>
        <begin position="214"/>
        <end position="238"/>
    </location>
</feature>
<feature type="domain" description="CCHC-type" evidence="3">
    <location>
        <begin position="247"/>
        <end position="263"/>
    </location>
</feature>
<gene>
    <name evidence="4" type="ORF">Tco_1111799</name>
</gene>
<evidence type="ECO:0000313" key="5">
    <source>
        <dbReference type="Proteomes" id="UP001151760"/>
    </source>
</evidence>
<dbReference type="InterPro" id="IPR001878">
    <property type="entry name" value="Znf_CCHC"/>
</dbReference>
<organism evidence="4 5">
    <name type="scientific">Tanacetum coccineum</name>
    <dbReference type="NCBI Taxonomy" id="301880"/>
    <lineage>
        <taxon>Eukaryota</taxon>
        <taxon>Viridiplantae</taxon>
        <taxon>Streptophyta</taxon>
        <taxon>Embryophyta</taxon>
        <taxon>Tracheophyta</taxon>
        <taxon>Spermatophyta</taxon>
        <taxon>Magnoliopsida</taxon>
        <taxon>eudicotyledons</taxon>
        <taxon>Gunneridae</taxon>
        <taxon>Pentapetalae</taxon>
        <taxon>asterids</taxon>
        <taxon>campanulids</taxon>
        <taxon>Asterales</taxon>
        <taxon>Asteraceae</taxon>
        <taxon>Asteroideae</taxon>
        <taxon>Anthemideae</taxon>
        <taxon>Anthemidinae</taxon>
        <taxon>Tanacetum</taxon>
    </lineage>
</organism>
<reference evidence="4" key="2">
    <citation type="submission" date="2022-01" db="EMBL/GenBank/DDBJ databases">
        <authorList>
            <person name="Yamashiro T."/>
            <person name="Shiraishi A."/>
            <person name="Satake H."/>
            <person name="Nakayama K."/>
        </authorList>
    </citation>
    <scope>NUCLEOTIDE SEQUENCE</scope>
</reference>
<evidence type="ECO:0000259" key="3">
    <source>
        <dbReference type="PROSITE" id="PS50158"/>
    </source>
</evidence>
<dbReference type="InterPro" id="IPR036875">
    <property type="entry name" value="Znf_CCHC_sf"/>
</dbReference>
<dbReference type="Gene3D" id="4.10.60.10">
    <property type="entry name" value="Zinc finger, CCHC-type"/>
    <property type="match status" value="1"/>
</dbReference>
<dbReference type="SMART" id="SM00343">
    <property type="entry name" value="ZnF_C2HC"/>
    <property type="match status" value="2"/>
</dbReference>
<name>A0ABQ5INX0_9ASTR</name>
<protein>
    <submittedName>
        <fullName evidence="4">Zinc finger, CCHC-type containing protein</fullName>
    </submittedName>
</protein>
<feature type="domain" description="CCHC-type" evidence="3">
    <location>
        <begin position="273"/>
        <end position="287"/>
    </location>
</feature>
<dbReference type="Proteomes" id="UP001151760">
    <property type="component" value="Unassembled WGS sequence"/>
</dbReference>
<evidence type="ECO:0000313" key="4">
    <source>
        <dbReference type="EMBL" id="GJU01461.1"/>
    </source>
</evidence>
<evidence type="ECO:0000256" key="1">
    <source>
        <dbReference type="PROSITE-ProRule" id="PRU00047"/>
    </source>
</evidence>
<feature type="compositionally biased region" description="Basic and acidic residues" evidence="2">
    <location>
        <begin position="221"/>
        <end position="232"/>
    </location>
</feature>
<dbReference type="PROSITE" id="PS50158">
    <property type="entry name" value="ZF_CCHC"/>
    <property type="match status" value="2"/>
</dbReference>
<reference evidence="4" key="1">
    <citation type="journal article" date="2022" name="Int. J. Mol. Sci.">
        <title>Draft Genome of Tanacetum Coccineum: Genomic Comparison of Closely Related Tanacetum-Family Plants.</title>
        <authorList>
            <person name="Yamashiro T."/>
            <person name="Shiraishi A."/>
            <person name="Nakayama K."/>
            <person name="Satake H."/>
        </authorList>
    </citation>
    <scope>NUCLEOTIDE SEQUENCE</scope>
</reference>
<proteinExistence type="predicted"/>
<keyword evidence="5" id="KW-1185">Reference proteome</keyword>
<dbReference type="PANTHER" id="PTHR35317">
    <property type="entry name" value="OS04G0629600 PROTEIN"/>
    <property type="match status" value="1"/>
</dbReference>
<accession>A0ABQ5INX0</accession>
<dbReference type="Pfam" id="PF14223">
    <property type="entry name" value="Retrotran_gag_2"/>
    <property type="match status" value="1"/>
</dbReference>
<keyword evidence="1" id="KW-0862">Zinc</keyword>
<dbReference type="InterPro" id="IPR008954">
    <property type="entry name" value="Moesin_tail_sf"/>
</dbReference>
<dbReference type="EMBL" id="BQNB010020966">
    <property type="protein sequence ID" value="GJU01461.1"/>
    <property type="molecule type" value="Genomic_DNA"/>
</dbReference>
<keyword evidence="1" id="KW-0479">Metal-binding</keyword>